<gene>
    <name evidence="1" type="ORF">IBLFYP30_02287</name>
</gene>
<dbReference type="AlphaFoldDB" id="A0A6N3DQ88"/>
<dbReference type="RefSeq" id="WP_007286920.1">
    <property type="nucleotide sequence ID" value="NZ_BAABXU010000001.1"/>
</dbReference>
<sequence>MLDRIDELVEIAKKYVKMGYDPIEAIKLAEKKIYEKYLNS</sequence>
<dbReference type="GeneID" id="89565138"/>
<reference evidence="1" key="1">
    <citation type="submission" date="2019-11" db="EMBL/GenBank/DDBJ databases">
        <authorList>
            <person name="Feng L."/>
        </authorList>
    </citation>
    <scope>NUCLEOTIDE SEQUENCE</scope>
    <source>
        <strain evidence="1">IbartlettiiLFYP30</strain>
    </source>
</reference>
<name>A0A6N3DQ88_9FIRM</name>
<proteinExistence type="predicted"/>
<organism evidence="1">
    <name type="scientific">Intestinibacter bartlettii</name>
    <dbReference type="NCBI Taxonomy" id="261299"/>
    <lineage>
        <taxon>Bacteria</taxon>
        <taxon>Bacillati</taxon>
        <taxon>Bacillota</taxon>
        <taxon>Clostridia</taxon>
        <taxon>Peptostreptococcales</taxon>
        <taxon>Peptostreptococcaceae</taxon>
        <taxon>Intestinibacter</taxon>
    </lineage>
</organism>
<evidence type="ECO:0000313" key="1">
    <source>
        <dbReference type="EMBL" id="VYU29924.1"/>
    </source>
</evidence>
<accession>A0A6N3DQ88</accession>
<dbReference type="EMBL" id="CACRUE010000033">
    <property type="protein sequence ID" value="VYU29924.1"/>
    <property type="molecule type" value="Genomic_DNA"/>
</dbReference>
<protein>
    <submittedName>
        <fullName evidence="1">Uncharacterized protein</fullName>
    </submittedName>
</protein>